<proteinExistence type="inferred from homology"/>
<keyword evidence="5 10" id="KW-0732">Signal</keyword>
<name>A0A1I4F945_9HYPH</name>
<comment type="domain">
    <text evidence="10">Consists of 16-stranded beta-barrel sheets, with large surface-exposed loops, that form a transmembrane pore at the center of each barrel. The pore is partially ocluded by a peptide loop that folds into the pore lumen.</text>
</comment>
<sequence length="564" mass="59553">MKLVKSLLLGTAAGLTVVGGAQAADLPVKKAIPIEYVRVCTAYGAGFFYIPGTDTCLRVSGRARAEYGYIGSDSRNVPGGGDLSGFTGLARFNIDARTQTGYGTLRAFLRLDAASRTGHTKFASGTNERIGYAFSGTGQDQRGRVQNFINVDKAFVQFAGLTAGRASSFFDFYAADYEIIGSSLGSNLASTNLLAYTQKFGEGWSATISMEDPNYRKNPLFSDAFAATAQPGAGGISGVNNVFTTAPSPIILATNAAGNATAVYFVDAVQRSRMPDFVGTLRYDAPWGSAQLSAAVKDINIGGPIANSGITNLPALGATVNPLTGAITNGGLSNAQIAALQAARGVTAGSQTEYGWAVQAGAKFNLPFIAPGDGLYLQGAYGEGASLYTGINRFTAGYLSNASVYTGNPFNQFFSDAIINPLSGRIELSNSFTAVASFLHYWSPEWRSAFYASYGEIWFSQGARQAVSLTSTLVNQGAANSPPSYLTNPFGYANSAALRDTYQVVTGASLIWSPVKDLDIGVEGQYIKTGVKNGRVFDANRGGNPFTVSSEDVYQARFRVQRDF</sequence>
<evidence type="ECO:0000256" key="8">
    <source>
        <dbReference type="ARBA" id="ARBA00023136"/>
    </source>
</evidence>
<dbReference type="EMBL" id="FOSV01000009">
    <property type="protein sequence ID" value="SFL14039.1"/>
    <property type="molecule type" value="Genomic_DNA"/>
</dbReference>
<feature type="signal peptide" evidence="10">
    <location>
        <begin position="1"/>
        <end position="23"/>
    </location>
</feature>
<evidence type="ECO:0000256" key="5">
    <source>
        <dbReference type="ARBA" id="ARBA00022729"/>
    </source>
</evidence>
<protein>
    <recommendedName>
        <fullName evidence="10">Porin</fullName>
    </recommendedName>
</protein>
<dbReference type="AlphaFoldDB" id="A0A1I4F945"/>
<evidence type="ECO:0000256" key="2">
    <source>
        <dbReference type="ARBA" id="ARBA00022448"/>
    </source>
</evidence>
<organism evidence="11 12">
    <name type="scientific">Methylorubrum salsuginis</name>
    <dbReference type="NCBI Taxonomy" id="414703"/>
    <lineage>
        <taxon>Bacteria</taxon>
        <taxon>Pseudomonadati</taxon>
        <taxon>Pseudomonadota</taxon>
        <taxon>Alphaproteobacteria</taxon>
        <taxon>Hyphomicrobiales</taxon>
        <taxon>Methylobacteriaceae</taxon>
        <taxon>Methylorubrum</taxon>
    </lineage>
</organism>
<evidence type="ECO:0000256" key="7">
    <source>
        <dbReference type="ARBA" id="ARBA00023114"/>
    </source>
</evidence>
<dbReference type="GO" id="GO:0006811">
    <property type="term" value="P:monoatomic ion transport"/>
    <property type="evidence" value="ECO:0007669"/>
    <property type="project" value="UniProtKB-KW"/>
</dbReference>
<dbReference type="GO" id="GO:0015288">
    <property type="term" value="F:porin activity"/>
    <property type="evidence" value="ECO:0007669"/>
    <property type="project" value="UniProtKB-KW"/>
</dbReference>
<evidence type="ECO:0000256" key="9">
    <source>
        <dbReference type="ARBA" id="ARBA00023237"/>
    </source>
</evidence>
<gene>
    <name evidence="11" type="ORF">SAMN04488125_109144</name>
</gene>
<evidence type="ECO:0000313" key="12">
    <source>
        <dbReference type="Proteomes" id="UP000198804"/>
    </source>
</evidence>
<keyword evidence="6 10" id="KW-0406">Ion transport</keyword>
<comment type="function">
    <text evidence="10">Forms passive diffusion pores that allow small molecular weight hydrophilic materials across the outer membrane.</text>
</comment>
<dbReference type="RefSeq" id="WP_091946527.1">
    <property type="nucleotide sequence ID" value="NZ_FOSV01000009.1"/>
</dbReference>
<dbReference type="GO" id="GO:0046930">
    <property type="term" value="C:pore complex"/>
    <property type="evidence" value="ECO:0007669"/>
    <property type="project" value="UniProtKB-KW"/>
</dbReference>
<keyword evidence="3 10" id="KW-1134">Transmembrane beta strand</keyword>
<evidence type="ECO:0000256" key="10">
    <source>
        <dbReference type="RuleBase" id="RU364005"/>
    </source>
</evidence>
<evidence type="ECO:0000256" key="4">
    <source>
        <dbReference type="ARBA" id="ARBA00022692"/>
    </source>
</evidence>
<dbReference type="Proteomes" id="UP000198804">
    <property type="component" value="Unassembled WGS sequence"/>
</dbReference>
<dbReference type="STRING" id="414703.SAMN04488125_109144"/>
<evidence type="ECO:0000256" key="1">
    <source>
        <dbReference type="ARBA" id="ARBA00009521"/>
    </source>
</evidence>
<dbReference type="InterPro" id="IPR003684">
    <property type="entry name" value="Porin_alphabac"/>
</dbReference>
<keyword evidence="8 10" id="KW-0472">Membrane</keyword>
<accession>A0A1I4F945</accession>
<comment type="similarity">
    <text evidence="1 10">Belongs to the alphaproteobacteria porin family.</text>
</comment>
<keyword evidence="9 10" id="KW-0998">Cell outer membrane</keyword>
<keyword evidence="2 10" id="KW-0813">Transport</keyword>
<dbReference type="OrthoDB" id="7801681at2"/>
<dbReference type="Pfam" id="PF02530">
    <property type="entry name" value="Porin_2"/>
    <property type="match status" value="1"/>
</dbReference>
<feature type="chain" id="PRO_5011329045" description="Porin" evidence="10">
    <location>
        <begin position="24"/>
        <end position="564"/>
    </location>
</feature>
<dbReference type="GO" id="GO:0009279">
    <property type="term" value="C:cell outer membrane"/>
    <property type="evidence" value="ECO:0007669"/>
    <property type="project" value="UniProtKB-SubCell"/>
</dbReference>
<comment type="subcellular location">
    <subcellularLocation>
        <location evidence="10">Cell outer membrane</location>
        <topology evidence="10">Multi-pass membrane protein</topology>
    </subcellularLocation>
</comment>
<keyword evidence="12" id="KW-1185">Reference proteome</keyword>
<keyword evidence="4 10" id="KW-0812">Transmembrane</keyword>
<evidence type="ECO:0000256" key="3">
    <source>
        <dbReference type="ARBA" id="ARBA00022452"/>
    </source>
</evidence>
<keyword evidence="7 10" id="KW-0626">Porin</keyword>
<reference evidence="12" key="1">
    <citation type="submission" date="2016-10" db="EMBL/GenBank/DDBJ databases">
        <authorList>
            <person name="Varghese N."/>
            <person name="Submissions S."/>
        </authorList>
    </citation>
    <scope>NUCLEOTIDE SEQUENCE [LARGE SCALE GENOMIC DNA]</scope>
    <source>
        <strain evidence="12">CGMCC 1.6474</strain>
    </source>
</reference>
<evidence type="ECO:0000313" key="11">
    <source>
        <dbReference type="EMBL" id="SFL14039.1"/>
    </source>
</evidence>
<evidence type="ECO:0000256" key="6">
    <source>
        <dbReference type="ARBA" id="ARBA00023065"/>
    </source>
</evidence>